<organism evidence="1 2">
    <name type="scientific">Dactylonectria macrodidyma</name>
    <dbReference type="NCBI Taxonomy" id="307937"/>
    <lineage>
        <taxon>Eukaryota</taxon>
        <taxon>Fungi</taxon>
        <taxon>Dikarya</taxon>
        <taxon>Ascomycota</taxon>
        <taxon>Pezizomycotina</taxon>
        <taxon>Sordariomycetes</taxon>
        <taxon>Hypocreomycetidae</taxon>
        <taxon>Hypocreales</taxon>
        <taxon>Nectriaceae</taxon>
        <taxon>Dactylonectria</taxon>
    </lineage>
</organism>
<dbReference type="AlphaFoldDB" id="A0A9P9JI94"/>
<dbReference type="Proteomes" id="UP000738349">
    <property type="component" value="Unassembled WGS sequence"/>
</dbReference>
<dbReference type="EMBL" id="JAGMUV010000001">
    <property type="protein sequence ID" value="KAH7175692.1"/>
    <property type="molecule type" value="Genomic_DNA"/>
</dbReference>
<name>A0A9P9JI94_9HYPO</name>
<sequence>MVLVYEGEPVHAISRLDPYRIPREVPINSSGDQALMHRFHIGKRKVSLSFAANPQALLAPLLVSREWNYIGANLFYSQNKFCFSSLGE</sequence>
<evidence type="ECO:0000313" key="2">
    <source>
        <dbReference type="Proteomes" id="UP000738349"/>
    </source>
</evidence>
<protein>
    <submittedName>
        <fullName evidence="1">Uncharacterized protein</fullName>
    </submittedName>
</protein>
<keyword evidence="2" id="KW-1185">Reference proteome</keyword>
<gene>
    <name evidence="1" type="ORF">EDB81DRAFT_770638</name>
</gene>
<reference evidence="1" key="1">
    <citation type="journal article" date="2021" name="Nat. Commun.">
        <title>Genetic determinants of endophytism in the Arabidopsis root mycobiome.</title>
        <authorList>
            <person name="Mesny F."/>
            <person name="Miyauchi S."/>
            <person name="Thiergart T."/>
            <person name="Pickel B."/>
            <person name="Atanasova L."/>
            <person name="Karlsson M."/>
            <person name="Huettel B."/>
            <person name="Barry K.W."/>
            <person name="Haridas S."/>
            <person name="Chen C."/>
            <person name="Bauer D."/>
            <person name="Andreopoulos W."/>
            <person name="Pangilinan J."/>
            <person name="LaButti K."/>
            <person name="Riley R."/>
            <person name="Lipzen A."/>
            <person name="Clum A."/>
            <person name="Drula E."/>
            <person name="Henrissat B."/>
            <person name="Kohler A."/>
            <person name="Grigoriev I.V."/>
            <person name="Martin F.M."/>
            <person name="Hacquard S."/>
        </authorList>
    </citation>
    <scope>NUCLEOTIDE SEQUENCE</scope>
    <source>
        <strain evidence="1">MPI-CAGE-AT-0147</strain>
    </source>
</reference>
<comment type="caution">
    <text evidence="1">The sequence shown here is derived from an EMBL/GenBank/DDBJ whole genome shotgun (WGS) entry which is preliminary data.</text>
</comment>
<proteinExistence type="predicted"/>
<dbReference type="OrthoDB" id="3439669at2759"/>
<evidence type="ECO:0000313" key="1">
    <source>
        <dbReference type="EMBL" id="KAH7175692.1"/>
    </source>
</evidence>
<accession>A0A9P9JI94</accession>